<proteinExistence type="inferred from homology"/>
<dbReference type="EMBL" id="QLYR01000007">
    <property type="protein sequence ID" value="RAQ28210.1"/>
    <property type="molecule type" value="Genomic_DNA"/>
</dbReference>
<dbReference type="EC" id="3.1.4.-" evidence="2"/>
<keyword evidence="2" id="KW-0479">Metal-binding</keyword>
<evidence type="ECO:0000256" key="1">
    <source>
        <dbReference type="ARBA" id="ARBA00008950"/>
    </source>
</evidence>
<keyword evidence="5" id="KW-1185">Reference proteome</keyword>
<dbReference type="InterPro" id="IPR024654">
    <property type="entry name" value="Calcineurin-like_PHP_lpxH"/>
</dbReference>
<protein>
    <recommendedName>
        <fullName evidence="2">Phosphoesterase</fullName>
        <ecNumber evidence="2">3.1.4.-</ecNumber>
    </recommendedName>
</protein>
<comment type="similarity">
    <text evidence="1 2">Belongs to the metallophosphoesterase superfamily. YfcE family.</text>
</comment>
<evidence type="ECO:0000313" key="5">
    <source>
        <dbReference type="Proteomes" id="UP000249377"/>
    </source>
</evidence>
<dbReference type="InterPro" id="IPR029052">
    <property type="entry name" value="Metallo-depent_PP-like"/>
</dbReference>
<feature type="domain" description="Calcineurin-like phosphoesterase" evidence="3">
    <location>
        <begin position="1"/>
        <end position="141"/>
    </location>
</feature>
<dbReference type="RefSeq" id="WP_112333166.1">
    <property type="nucleotide sequence ID" value="NZ_JBKYJQ010000002.1"/>
</dbReference>
<dbReference type="Proteomes" id="UP000249377">
    <property type="component" value="Unassembled WGS sequence"/>
</dbReference>
<evidence type="ECO:0000259" key="3">
    <source>
        <dbReference type="Pfam" id="PF12850"/>
    </source>
</evidence>
<name>A0A328UF14_9FIRM</name>
<accession>A0A328UF14</accession>
<comment type="cofactor">
    <cofactor evidence="2">
        <name>a divalent metal cation</name>
        <dbReference type="ChEBI" id="CHEBI:60240"/>
    </cofactor>
</comment>
<dbReference type="Gene3D" id="3.60.21.10">
    <property type="match status" value="1"/>
</dbReference>
<gene>
    <name evidence="4" type="ORF">DPQ25_10720</name>
</gene>
<dbReference type="GO" id="GO:0016787">
    <property type="term" value="F:hydrolase activity"/>
    <property type="evidence" value="ECO:0007669"/>
    <property type="project" value="UniProtKB-UniRule"/>
</dbReference>
<dbReference type="PANTHER" id="PTHR11124">
    <property type="entry name" value="VACUOLAR SORTING PROTEIN VPS29"/>
    <property type="match status" value="1"/>
</dbReference>
<evidence type="ECO:0000256" key="2">
    <source>
        <dbReference type="RuleBase" id="RU362039"/>
    </source>
</evidence>
<comment type="caution">
    <text evidence="4">The sequence shown here is derived from an EMBL/GenBank/DDBJ whole genome shotgun (WGS) entry which is preliminary data.</text>
</comment>
<dbReference type="InterPro" id="IPR000979">
    <property type="entry name" value="Phosphodiesterase_MJ0936/Vps29"/>
</dbReference>
<dbReference type="Pfam" id="PF12850">
    <property type="entry name" value="Metallophos_2"/>
    <property type="match status" value="1"/>
</dbReference>
<sequence length="154" mass="16785">MRVLVLSDTHRDRYALREALLRQPKAEVLIHLGDGAEEAQELCAGLPGKAFYQVRGNCDWGSLLPAVGELCLEGRHIFYTHGHLYEVKYGLSNLVAAAEERGAQIALFGHTHQAMTEYRGGLYLMNPGSLSGPSGTYGIIDLTPAGIVTNILHL</sequence>
<dbReference type="NCBIfam" id="TIGR00040">
    <property type="entry name" value="yfcE"/>
    <property type="match status" value="1"/>
</dbReference>
<dbReference type="GO" id="GO:0046872">
    <property type="term" value="F:metal ion binding"/>
    <property type="evidence" value="ECO:0007669"/>
    <property type="project" value="UniProtKB-KW"/>
</dbReference>
<dbReference type="SUPFAM" id="SSF56300">
    <property type="entry name" value="Metallo-dependent phosphatases"/>
    <property type="match status" value="1"/>
</dbReference>
<reference evidence="4 5" key="1">
    <citation type="submission" date="2018-06" db="EMBL/GenBank/DDBJ databases">
        <title>Noncontiguous genome sequence of Ruminococcaceae bacterium ASD2818.</title>
        <authorList>
            <person name="Chaplin A.V."/>
            <person name="Sokolova S.R."/>
            <person name="Kochetkova T.O."/>
            <person name="Goltsov A.Y."/>
            <person name="Trofimov D.Y."/>
            <person name="Efimov B.A."/>
        </authorList>
    </citation>
    <scope>NUCLEOTIDE SEQUENCE [LARGE SCALE GENOMIC DNA]</scope>
    <source>
        <strain evidence="4 5">ASD2818</strain>
    </source>
</reference>
<organism evidence="4 5">
    <name type="scientific">Hydrogeniiclostridium mannosilyticum</name>
    <dbReference type="NCBI Taxonomy" id="2764322"/>
    <lineage>
        <taxon>Bacteria</taxon>
        <taxon>Bacillati</taxon>
        <taxon>Bacillota</taxon>
        <taxon>Clostridia</taxon>
        <taxon>Eubacteriales</taxon>
        <taxon>Acutalibacteraceae</taxon>
        <taxon>Hydrogeniiclostridium</taxon>
    </lineage>
</organism>
<evidence type="ECO:0000313" key="4">
    <source>
        <dbReference type="EMBL" id="RAQ28210.1"/>
    </source>
</evidence>
<dbReference type="AlphaFoldDB" id="A0A328UF14"/>